<feature type="domain" description="Archease" evidence="7">
    <location>
        <begin position="2"/>
        <end position="101"/>
    </location>
</feature>
<reference evidence="8" key="3">
    <citation type="submission" date="2025-09" db="UniProtKB">
        <authorList>
            <consortium name="Ensembl"/>
        </authorList>
    </citation>
    <scope>IDENTIFICATION</scope>
</reference>
<dbReference type="Gene3D" id="3.55.10.10">
    <property type="entry name" value="Archease domain"/>
    <property type="match status" value="1"/>
</dbReference>
<reference evidence="8" key="2">
    <citation type="submission" date="2025-08" db="UniProtKB">
        <authorList>
            <consortium name="Ensembl"/>
        </authorList>
    </citation>
    <scope>IDENTIFICATION</scope>
</reference>
<sequence length="101" mass="11415">MAMFGYMTDTGTVEPVDTVEVEAEGHDLLSLLFHFLDEWLYKFSADEFFIPRVSVLASAFGGEKEFSLDKHPQGTEVKAITYSAMQICEDEKPEVFVIIDI</sequence>
<dbReference type="Pfam" id="PF01951">
    <property type="entry name" value="Archease"/>
    <property type="match status" value="1"/>
</dbReference>
<keyword evidence="6" id="KW-0106">Calcium</keyword>
<evidence type="ECO:0000256" key="5">
    <source>
        <dbReference type="ARBA" id="ARBA00022723"/>
    </source>
</evidence>
<protein>
    <recommendedName>
        <fullName evidence="3">Protein archease</fullName>
    </recommendedName>
</protein>
<dbReference type="InterPro" id="IPR023572">
    <property type="entry name" value="Archease_dom"/>
</dbReference>
<comment type="subunit">
    <text evidence="2">Component of the tRNA-splicing ligase complex.</text>
</comment>
<dbReference type="AlphaFoldDB" id="A0A8C3UKQ4"/>
<dbReference type="GO" id="GO:0046872">
    <property type="term" value="F:metal ion binding"/>
    <property type="evidence" value="ECO:0007669"/>
    <property type="project" value="UniProtKB-KW"/>
</dbReference>
<dbReference type="PANTHER" id="PTHR12682">
    <property type="entry name" value="ARCHEASE"/>
    <property type="match status" value="1"/>
</dbReference>
<evidence type="ECO:0000256" key="2">
    <source>
        <dbReference type="ARBA" id="ARBA00011392"/>
    </source>
</evidence>
<dbReference type="Proteomes" id="UP000694563">
    <property type="component" value="Chromosome 26"/>
</dbReference>
<keyword evidence="4" id="KW-0819">tRNA processing</keyword>
<comment type="similarity">
    <text evidence="1">Belongs to the archease family.</text>
</comment>
<evidence type="ECO:0000259" key="7">
    <source>
        <dbReference type="Pfam" id="PF01951"/>
    </source>
</evidence>
<dbReference type="InterPro" id="IPR002804">
    <property type="entry name" value="Archease"/>
</dbReference>
<keyword evidence="9" id="KW-1185">Reference proteome</keyword>
<dbReference type="GO" id="GO:0006388">
    <property type="term" value="P:tRNA splicing, via endonucleolytic cleavage and ligation"/>
    <property type="evidence" value="ECO:0007669"/>
    <property type="project" value="TreeGrafter"/>
</dbReference>
<accession>A0A8C3UKQ4</accession>
<dbReference type="InterPro" id="IPR036820">
    <property type="entry name" value="Archease_dom_sf"/>
</dbReference>
<evidence type="ECO:0000256" key="4">
    <source>
        <dbReference type="ARBA" id="ARBA00022694"/>
    </source>
</evidence>
<evidence type="ECO:0000256" key="1">
    <source>
        <dbReference type="ARBA" id="ARBA00007963"/>
    </source>
</evidence>
<organism evidence="8 9">
    <name type="scientific">Catharus ustulatus</name>
    <name type="common">Russet-backed thrush</name>
    <name type="synonym">Hylocichla ustulatus</name>
    <dbReference type="NCBI Taxonomy" id="91951"/>
    <lineage>
        <taxon>Eukaryota</taxon>
        <taxon>Metazoa</taxon>
        <taxon>Chordata</taxon>
        <taxon>Craniata</taxon>
        <taxon>Vertebrata</taxon>
        <taxon>Euteleostomi</taxon>
        <taxon>Archelosauria</taxon>
        <taxon>Archosauria</taxon>
        <taxon>Dinosauria</taxon>
        <taxon>Saurischia</taxon>
        <taxon>Theropoda</taxon>
        <taxon>Coelurosauria</taxon>
        <taxon>Aves</taxon>
        <taxon>Neognathae</taxon>
        <taxon>Neoaves</taxon>
        <taxon>Telluraves</taxon>
        <taxon>Australaves</taxon>
        <taxon>Passeriformes</taxon>
        <taxon>Turdidae</taxon>
        <taxon>Catharus</taxon>
    </lineage>
</organism>
<evidence type="ECO:0000313" key="8">
    <source>
        <dbReference type="Ensembl" id="ENSCUSP00005016046.1"/>
    </source>
</evidence>
<proteinExistence type="inferred from homology"/>
<evidence type="ECO:0000313" key="9">
    <source>
        <dbReference type="Proteomes" id="UP000694563"/>
    </source>
</evidence>
<dbReference type="Ensembl" id="ENSCUST00005016658.1">
    <property type="protein sequence ID" value="ENSCUSP00005016046.1"/>
    <property type="gene ID" value="ENSCUSG00005010292.1"/>
</dbReference>
<dbReference type="GO" id="GO:0072669">
    <property type="term" value="C:tRNA-splicing ligase complex"/>
    <property type="evidence" value="ECO:0007669"/>
    <property type="project" value="TreeGrafter"/>
</dbReference>
<reference evidence="8" key="1">
    <citation type="submission" date="2020-10" db="EMBL/GenBank/DDBJ databases">
        <title>Catharus ustulatus (Swainson's thrush) genome, bCatUst1, primary haplotype v2.</title>
        <authorList>
            <person name="Delmore K."/>
            <person name="Vafadar M."/>
            <person name="Formenti G."/>
            <person name="Chow W."/>
            <person name="Pelan S."/>
            <person name="Howe K."/>
            <person name="Rhie A."/>
            <person name="Mountcastle J."/>
            <person name="Haase B."/>
            <person name="Fedrigo O."/>
            <person name="Jarvis E.D."/>
        </authorList>
    </citation>
    <scope>NUCLEOTIDE SEQUENCE [LARGE SCALE GENOMIC DNA]</scope>
</reference>
<dbReference type="SUPFAM" id="SSF69819">
    <property type="entry name" value="MTH1598-like"/>
    <property type="match status" value="1"/>
</dbReference>
<evidence type="ECO:0000256" key="3">
    <source>
        <dbReference type="ARBA" id="ARBA00022263"/>
    </source>
</evidence>
<gene>
    <name evidence="8" type="primary">ZBTB8OS</name>
</gene>
<dbReference type="PANTHER" id="PTHR12682:SF11">
    <property type="entry name" value="PROTEIN ARCHEASE"/>
    <property type="match status" value="1"/>
</dbReference>
<evidence type="ECO:0000256" key="6">
    <source>
        <dbReference type="ARBA" id="ARBA00022837"/>
    </source>
</evidence>
<name>A0A8C3UKQ4_CATUS</name>
<keyword evidence="5" id="KW-0479">Metal-binding</keyword>